<dbReference type="InterPro" id="IPR011990">
    <property type="entry name" value="TPR-like_helical_dom_sf"/>
</dbReference>
<reference evidence="5" key="1">
    <citation type="journal article" date="2016" name="Nature">
        <title>The genome of the seagrass Zostera marina reveals angiosperm adaptation to the sea.</title>
        <authorList>
            <person name="Olsen J.L."/>
            <person name="Rouze P."/>
            <person name="Verhelst B."/>
            <person name="Lin Y.-C."/>
            <person name="Bayer T."/>
            <person name="Collen J."/>
            <person name="Dattolo E."/>
            <person name="De Paoli E."/>
            <person name="Dittami S."/>
            <person name="Maumus F."/>
            <person name="Michel G."/>
            <person name="Kersting A."/>
            <person name="Lauritano C."/>
            <person name="Lohaus R."/>
            <person name="Toepel M."/>
            <person name="Tonon T."/>
            <person name="Vanneste K."/>
            <person name="Amirebrahimi M."/>
            <person name="Brakel J."/>
            <person name="Bostroem C."/>
            <person name="Chovatia M."/>
            <person name="Grimwood J."/>
            <person name="Jenkins J.W."/>
            <person name="Jueterbock A."/>
            <person name="Mraz A."/>
            <person name="Stam W.T."/>
            <person name="Tice H."/>
            <person name="Bornberg-Bauer E."/>
            <person name="Green P.J."/>
            <person name="Pearson G.A."/>
            <person name="Procaccini G."/>
            <person name="Duarte C.M."/>
            <person name="Schmutz J."/>
            <person name="Reusch T.B.H."/>
            <person name="Van de Peer Y."/>
        </authorList>
    </citation>
    <scope>NUCLEOTIDE SEQUENCE [LARGE SCALE GENOMIC DNA]</scope>
    <source>
        <strain evidence="5">cv. Finnish</strain>
    </source>
</reference>
<dbReference type="EMBL" id="LFYR01000839">
    <property type="protein sequence ID" value="KMZ68493.1"/>
    <property type="molecule type" value="Genomic_DNA"/>
</dbReference>
<dbReference type="PANTHER" id="PTHR47939">
    <property type="entry name" value="MEMBRANE-ASSOCIATED SALT-INDUCIBLE PROTEIN-LIKE"/>
    <property type="match status" value="1"/>
</dbReference>
<feature type="repeat" description="PPR" evidence="3">
    <location>
        <begin position="319"/>
        <end position="353"/>
    </location>
</feature>
<dbReference type="Proteomes" id="UP000036987">
    <property type="component" value="Unassembled WGS sequence"/>
</dbReference>
<evidence type="ECO:0000313" key="5">
    <source>
        <dbReference type="Proteomes" id="UP000036987"/>
    </source>
</evidence>
<keyword evidence="5" id="KW-1185">Reference proteome</keyword>
<dbReference type="OMA" id="DSDCYFT"/>
<dbReference type="InterPro" id="IPR050667">
    <property type="entry name" value="PPR-containing_protein"/>
</dbReference>
<proteinExistence type="inferred from homology"/>
<feature type="repeat" description="PPR" evidence="3">
    <location>
        <begin position="212"/>
        <end position="246"/>
    </location>
</feature>
<feature type="repeat" description="PPR" evidence="3">
    <location>
        <begin position="177"/>
        <end position="211"/>
    </location>
</feature>
<dbReference type="InterPro" id="IPR002885">
    <property type="entry name" value="PPR_rpt"/>
</dbReference>
<dbReference type="Pfam" id="PF01535">
    <property type="entry name" value="PPR"/>
    <property type="match status" value="1"/>
</dbReference>
<comment type="caution">
    <text evidence="4">The sequence shown here is derived from an EMBL/GenBank/DDBJ whole genome shotgun (WGS) entry which is preliminary data.</text>
</comment>
<dbReference type="Pfam" id="PF13812">
    <property type="entry name" value="PPR_3"/>
    <property type="match status" value="2"/>
</dbReference>
<dbReference type="PROSITE" id="PS51375">
    <property type="entry name" value="PPR"/>
    <property type="match status" value="5"/>
</dbReference>
<evidence type="ECO:0000313" key="4">
    <source>
        <dbReference type="EMBL" id="KMZ68493.1"/>
    </source>
</evidence>
<comment type="similarity">
    <text evidence="1">Belongs to the PPR family. P subfamily.</text>
</comment>
<keyword evidence="2" id="KW-0677">Repeat</keyword>
<sequence>MAWISGRLKLRPLLPSITNSLRCFSSASAILNPDNPTVPLSGKQKSRMALSLLKFEKNPDTVLSICRAAALTPDTHLDRLAFSAAMYSLSSTSSFIAVRSCINELLDLKNDRHRAHAIVLFGQARLLDDAIRLFDEMSSPSLKCFNSLLFAGVVAKKHGDVARIFKEYPKARGLEPDVDSYNNVILSFCESGSSRSVYSLLDEMTKKGIKPNVTSYNNLITGLCREGNGDDVDKVLEMMKANDCNPLVSTYNRIIKGLCKMNKSVEAKNLLEKMIKMRNVKPNVVTYQHLINGFCKESNLEEAKKLFADMDHRKGCVPDSYCYFVIIYYLCKGGEFEDALNFCKKSIEKNWVPRFTTMKTLVKGLVDSSKMEEAKEIAEAVKDKFPNNAEMWKEVDELLST</sequence>
<dbReference type="Pfam" id="PF13041">
    <property type="entry name" value="PPR_2"/>
    <property type="match status" value="1"/>
</dbReference>
<dbReference type="Gene3D" id="1.25.40.10">
    <property type="entry name" value="Tetratricopeptide repeat domain"/>
    <property type="match status" value="2"/>
</dbReference>
<evidence type="ECO:0000256" key="3">
    <source>
        <dbReference type="PROSITE-ProRule" id="PRU00708"/>
    </source>
</evidence>
<name>A0A0K9PHD7_ZOSMR</name>
<dbReference type="SUPFAM" id="SSF81901">
    <property type="entry name" value="HCP-like"/>
    <property type="match status" value="1"/>
</dbReference>
<evidence type="ECO:0000256" key="1">
    <source>
        <dbReference type="ARBA" id="ARBA00007626"/>
    </source>
</evidence>
<dbReference type="GO" id="GO:0003729">
    <property type="term" value="F:mRNA binding"/>
    <property type="evidence" value="ECO:0000318"/>
    <property type="project" value="GO_Central"/>
</dbReference>
<feature type="repeat" description="PPR" evidence="3">
    <location>
        <begin position="247"/>
        <end position="282"/>
    </location>
</feature>
<organism evidence="4 5">
    <name type="scientific">Zostera marina</name>
    <name type="common">Eelgrass</name>
    <dbReference type="NCBI Taxonomy" id="29655"/>
    <lineage>
        <taxon>Eukaryota</taxon>
        <taxon>Viridiplantae</taxon>
        <taxon>Streptophyta</taxon>
        <taxon>Embryophyta</taxon>
        <taxon>Tracheophyta</taxon>
        <taxon>Spermatophyta</taxon>
        <taxon>Magnoliopsida</taxon>
        <taxon>Liliopsida</taxon>
        <taxon>Zosteraceae</taxon>
        <taxon>Zostera</taxon>
    </lineage>
</organism>
<dbReference type="AlphaFoldDB" id="A0A0K9PHD7"/>
<accession>A0A0K9PHD7</accession>
<dbReference type="OrthoDB" id="185373at2759"/>
<dbReference type="NCBIfam" id="TIGR00756">
    <property type="entry name" value="PPR"/>
    <property type="match status" value="4"/>
</dbReference>
<feature type="repeat" description="PPR" evidence="3">
    <location>
        <begin position="283"/>
        <end position="318"/>
    </location>
</feature>
<dbReference type="PANTHER" id="PTHR47939:SF9">
    <property type="entry name" value="(WILD MALAYSIAN BANANA) HYPOTHETICAL PROTEIN"/>
    <property type="match status" value="1"/>
</dbReference>
<dbReference type="STRING" id="29655.A0A0K9PHD7"/>
<evidence type="ECO:0000256" key="2">
    <source>
        <dbReference type="ARBA" id="ARBA00022737"/>
    </source>
</evidence>
<protein>
    <submittedName>
        <fullName evidence="4">Putative Pentatricopeptide repeat-containing protein</fullName>
    </submittedName>
</protein>
<gene>
    <name evidence="4" type="ORF">ZOSMA_23G01500</name>
</gene>